<evidence type="ECO:0000256" key="8">
    <source>
        <dbReference type="HAMAP-Rule" id="MF_00139"/>
    </source>
</evidence>
<dbReference type="InterPro" id="IPR036914">
    <property type="entry name" value="MGS-like_dom_sf"/>
</dbReference>
<protein>
    <recommendedName>
        <fullName evidence="8">Bifunctional purine biosynthesis protein PurH</fullName>
    </recommendedName>
    <domain>
        <recommendedName>
            <fullName evidence="8">Phosphoribosylaminoimidazolecarboxamide formyltransferase</fullName>
            <ecNumber evidence="8">2.1.2.3</ecNumber>
        </recommendedName>
        <alternativeName>
            <fullName evidence="8">AICAR transformylase</fullName>
        </alternativeName>
    </domain>
    <domain>
        <recommendedName>
            <fullName evidence="8">IMP cyclohydrolase</fullName>
            <ecNumber evidence="8">3.5.4.10</ecNumber>
        </recommendedName>
        <alternativeName>
            <fullName evidence="8">ATIC</fullName>
        </alternativeName>
        <alternativeName>
            <fullName evidence="8">IMP synthase</fullName>
        </alternativeName>
        <alternativeName>
            <fullName evidence="8">Inosinicase</fullName>
        </alternativeName>
    </domain>
</protein>
<dbReference type="PANTHER" id="PTHR11692:SF0">
    <property type="entry name" value="BIFUNCTIONAL PURINE BIOSYNTHESIS PROTEIN ATIC"/>
    <property type="match status" value="1"/>
</dbReference>
<dbReference type="Gene3D" id="3.40.50.1380">
    <property type="entry name" value="Methylglyoxal synthase-like domain"/>
    <property type="match status" value="1"/>
</dbReference>
<dbReference type="EC" id="3.5.4.10" evidence="8"/>
<dbReference type="RefSeq" id="WP_236098675.1">
    <property type="nucleotide sequence ID" value="NZ_JAKGUD010000003.1"/>
</dbReference>
<dbReference type="CDD" id="cd01421">
    <property type="entry name" value="IMPCH"/>
    <property type="match status" value="1"/>
</dbReference>
<dbReference type="InterPro" id="IPR016193">
    <property type="entry name" value="Cytidine_deaminase-like"/>
</dbReference>
<dbReference type="InterPro" id="IPR011607">
    <property type="entry name" value="MGS-like_dom"/>
</dbReference>
<comment type="pathway">
    <text evidence="2 8">Purine metabolism; IMP biosynthesis via de novo pathway; 5-formamido-1-(5-phospho-D-ribosyl)imidazole-4-carboxamide from 5-amino-1-(5-phospho-D-ribosyl)imidazole-4-carboxamide (10-formyl THF route): step 1/1.</text>
</comment>
<comment type="similarity">
    <text evidence="3 8">Belongs to the PurH family.</text>
</comment>
<dbReference type="PIRSF" id="PIRSF000414">
    <property type="entry name" value="AICARFT_IMPCHas"/>
    <property type="match status" value="1"/>
</dbReference>
<keyword evidence="5 8" id="KW-0658">Purine biosynthesis</keyword>
<evidence type="ECO:0000256" key="7">
    <source>
        <dbReference type="ARBA" id="ARBA00023268"/>
    </source>
</evidence>
<dbReference type="SUPFAM" id="SSF53927">
    <property type="entry name" value="Cytidine deaminase-like"/>
    <property type="match status" value="1"/>
</dbReference>
<evidence type="ECO:0000256" key="6">
    <source>
        <dbReference type="ARBA" id="ARBA00022801"/>
    </source>
</evidence>
<accession>A0ABS9EL28</accession>
<sequence length="511" mass="55172">MKRRALISVYDKTGVVQFAKALSERGWEIVSSSGTAKAIEEGEVEVVEVADLTGVPHMLGGRVKTLHPAISGGILARRELESDMADVDTHRIPLIDMVVCTLYPFEETVRSGGGLDELIEKIDIGGVTLLRAAAKNYRHVTVISDIADYDSIVEELDKEGDISVSTRQSLALKAFALTSGYDSAITAGLSSELGRDMEEQEEIPSDLPLNLKLAQPLRYGENPHQTAGLYLPSLSELPWEQLAGKPLSYNNILDLDGALRGMAMMQKDVGAVVLKHTTPCGMAVADTVGDAYNRAFECDSLSAYGGVVGVTRTVDLDSAKRIGEHFTEIVAAPDFDEKAVEYLAERRPSLRLIKWNGGRVMPWQITGTWSGLLAQKDQLPPLPSPDSGEWIGPKRLDLWEDMLLAWKVACLSKSNAVAMVKNGAAVGIGMGFCSRVFAVEFAASQAGDKAKGAVMASDAFFPFADGLEKAAEAGIVAIIQPGGSVRDDEVKSRAEELGISMFLSGWRTFRH</sequence>
<proteinExistence type="inferred from homology"/>
<dbReference type="SMART" id="SM00798">
    <property type="entry name" value="AICARFT_IMPCHas"/>
    <property type="match status" value="1"/>
</dbReference>
<dbReference type="NCBIfam" id="NF002049">
    <property type="entry name" value="PRK00881.1"/>
    <property type="match status" value="1"/>
</dbReference>
<evidence type="ECO:0000313" key="11">
    <source>
        <dbReference type="Proteomes" id="UP001200430"/>
    </source>
</evidence>
<dbReference type="EMBL" id="JAKGUD010000003">
    <property type="protein sequence ID" value="MCF4141914.1"/>
    <property type="molecule type" value="Genomic_DNA"/>
</dbReference>
<dbReference type="PANTHER" id="PTHR11692">
    <property type="entry name" value="BIFUNCTIONAL PURINE BIOSYNTHESIS PROTEIN PURH"/>
    <property type="match status" value="1"/>
</dbReference>
<comment type="caution">
    <text evidence="10">The sequence shown here is derived from an EMBL/GenBank/DDBJ whole genome shotgun (WGS) entry which is preliminary data.</text>
</comment>
<dbReference type="Gene3D" id="3.40.140.20">
    <property type="match status" value="2"/>
</dbReference>
<evidence type="ECO:0000259" key="9">
    <source>
        <dbReference type="PROSITE" id="PS51855"/>
    </source>
</evidence>
<dbReference type="SMART" id="SM00851">
    <property type="entry name" value="MGS"/>
    <property type="match status" value="1"/>
</dbReference>
<dbReference type="InterPro" id="IPR002695">
    <property type="entry name" value="PurH-like"/>
</dbReference>
<evidence type="ECO:0000256" key="5">
    <source>
        <dbReference type="ARBA" id="ARBA00022755"/>
    </source>
</evidence>
<evidence type="ECO:0000256" key="1">
    <source>
        <dbReference type="ARBA" id="ARBA00004844"/>
    </source>
</evidence>
<evidence type="ECO:0000256" key="4">
    <source>
        <dbReference type="ARBA" id="ARBA00022679"/>
    </source>
</evidence>
<feature type="domain" description="MGS-like" evidence="9">
    <location>
        <begin position="1"/>
        <end position="144"/>
    </location>
</feature>
<gene>
    <name evidence="8 10" type="primary">purH</name>
    <name evidence="10" type="ORF">L2W38_03675</name>
</gene>
<evidence type="ECO:0000256" key="2">
    <source>
        <dbReference type="ARBA" id="ARBA00004954"/>
    </source>
</evidence>
<dbReference type="HAMAP" id="MF_00139">
    <property type="entry name" value="PurH"/>
    <property type="match status" value="1"/>
</dbReference>
<dbReference type="SUPFAM" id="SSF52335">
    <property type="entry name" value="Methylglyoxal synthase-like"/>
    <property type="match status" value="1"/>
</dbReference>
<dbReference type="InterPro" id="IPR024051">
    <property type="entry name" value="AICAR_Tfase_dup_dom_sf"/>
</dbReference>
<comment type="catalytic activity">
    <reaction evidence="8">
        <text>IMP + H2O = 5-formamido-1-(5-phospho-D-ribosyl)imidazole-4-carboxamide</text>
        <dbReference type="Rhea" id="RHEA:18445"/>
        <dbReference type="ChEBI" id="CHEBI:15377"/>
        <dbReference type="ChEBI" id="CHEBI:58053"/>
        <dbReference type="ChEBI" id="CHEBI:58467"/>
        <dbReference type="EC" id="3.5.4.10"/>
    </reaction>
</comment>
<dbReference type="Pfam" id="PF02142">
    <property type="entry name" value="MGS"/>
    <property type="match status" value="1"/>
</dbReference>
<dbReference type="PROSITE" id="PS51855">
    <property type="entry name" value="MGS"/>
    <property type="match status" value="1"/>
</dbReference>
<keyword evidence="4 8" id="KW-0808">Transferase</keyword>
<organism evidence="10 11">
    <name type="scientific">Dethiosulfovibrio marinus</name>
    <dbReference type="NCBI Taxonomy" id="133532"/>
    <lineage>
        <taxon>Bacteria</taxon>
        <taxon>Thermotogati</taxon>
        <taxon>Synergistota</taxon>
        <taxon>Synergistia</taxon>
        <taxon>Synergistales</taxon>
        <taxon>Dethiosulfovibrionaceae</taxon>
        <taxon>Dethiosulfovibrio</taxon>
    </lineage>
</organism>
<keyword evidence="6 8" id="KW-0378">Hydrolase</keyword>
<keyword evidence="7 8" id="KW-0511">Multifunctional enzyme</keyword>
<dbReference type="EC" id="2.1.2.3" evidence="8"/>
<dbReference type="Pfam" id="PF01808">
    <property type="entry name" value="AICARFT_IMPCHas"/>
    <property type="match status" value="1"/>
</dbReference>
<dbReference type="GO" id="GO:0003937">
    <property type="term" value="F:IMP cyclohydrolase activity"/>
    <property type="evidence" value="ECO:0007669"/>
    <property type="project" value="UniProtKB-EC"/>
</dbReference>
<evidence type="ECO:0000256" key="3">
    <source>
        <dbReference type="ARBA" id="ARBA00007667"/>
    </source>
</evidence>
<comment type="pathway">
    <text evidence="1 8">Purine metabolism; IMP biosynthesis via de novo pathway; IMP from 5-formamido-1-(5-phospho-D-ribosyl)imidazole-4-carboxamide: step 1/1.</text>
</comment>
<dbReference type="GO" id="GO:0004643">
    <property type="term" value="F:phosphoribosylaminoimidazolecarboxamide formyltransferase activity"/>
    <property type="evidence" value="ECO:0007669"/>
    <property type="project" value="UniProtKB-EC"/>
</dbReference>
<comment type="catalytic activity">
    <reaction evidence="8">
        <text>(6R)-10-formyltetrahydrofolate + 5-amino-1-(5-phospho-beta-D-ribosyl)imidazole-4-carboxamide = 5-formamido-1-(5-phospho-D-ribosyl)imidazole-4-carboxamide + (6S)-5,6,7,8-tetrahydrofolate</text>
        <dbReference type="Rhea" id="RHEA:22192"/>
        <dbReference type="ChEBI" id="CHEBI:57453"/>
        <dbReference type="ChEBI" id="CHEBI:58467"/>
        <dbReference type="ChEBI" id="CHEBI:58475"/>
        <dbReference type="ChEBI" id="CHEBI:195366"/>
        <dbReference type="EC" id="2.1.2.3"/>
    </reaction>
</comment>
<keyword evidence="11" id="KW-1185">Reference proteome</keyword>
<name>A0ABS9EL28_9BACT</name>
<dbReference type="Proteomes" id="UP001200430">
    <property type="component" value="Unassembled WGS sequence"/>
</dbReference>
<evidence type="ECO:0000313" key="10">
    <source>
        <dbReference type="EMBL" id="MCF4141914.1"/>
    </source>
</evidence>
<comment type="domain">
    <text evidence="8">The IMP cyclohydrolase activity resides in the N-terminal region.</text>
</comment>
<reference evidence="10 11" key="1">
    <citation type="submission" date="2022-01" db="EMBL/GenBank/DDBJ databases">
        <title>Dethiosulfovibrio faecalis sp. nov., a novel proteolytic, non-sulfur-reducing bacterium isolated from a marine aquaculture solid waste bioreactor.</title>
        <authorList>
            <person name="Grabowski S."/>
            <person name="Apolinario E."/>
            <person name="Schneider N."/>
            <person name="Marshall C.W."/>
            <person name="Sowers K.R."/>
        </authorList>
    </citation>
    <scope>NUCLEOTIDE SEQUENCE [LARGE SCALE GENOMIC DNA]</scope>
    <source>
        <strain evidence="10 11">DSM 12537</strain>
    </source>
</reference>